<dbReference type="InterPro" id="IPR057326">
    <property type="entry name" value="KR_dom"/>
</dbReference>
<dbReference type="PANTHER" id="PTHR44196">
    <property type="entry name" value="DEHYDROGENASE/REDUCTASE SDR FAMILY MEMBER 7B"/>
    <property type="match status" value="1"/>
</dbReference>
<dbReference type="InterPro" id="IPR020904">
    <property type="entry name" value="Sc_DH/Rdtase_CS"/>
</dbReference>
<dbReference type="Gene3D" id="3.40.50.720">
    <property type="entry name" value="NAD(P)-binding Rossmann-like Domain"/>
    <property type="match status" value="1"/>
</dbReference>
<proteinExistence type="inferred from homology"/>
<evidence type="ECO:0000256" key="2">
    <source>
        <dbReference type="ARBA" id="ARBA00023002"/>
    </source>
</evidence>
<dbReference type="InterPro" id="IPR036291">
    <property type="entry name" value="NAD(P)-bd_dom_sf"/>
</dbReference>
<gene>
    <name evidence="5" type="ORF">ACELLULO517_05960</name>
</gene>
<keyword evidence="6" id="KW-1185">Reference proteome</keyword>
<dbReference type="InterPro" id="IPR002347">
    <property type="entry name" value="SDR_fam"/>
</dbReference>
<dbReference type="PROSITE" id="PS00061">
    <property type="entry name" value="ADH_SHORT"/>
    <property type="match status" value="1"/>
</dbReference>
<dbReference type="AlphaFoldDB" id="A0A963YZ58"/>
<keyword evidence="2" id="KW-0560">Oxidoreductase</keyword>
<dbReference type="Proteomes" id="UP000721844">
    <property type="component" value="Unassembled WGS sequence"/>
</dbReference>
<dbReference type="PRINTS" id="PR00081">
    <property type="entry name" value="GDHRDH"/>
</dbReference>
<evidence type="ECO:0000313" key="6">
    <source>
        <dbReference type="Proteomes" id="UP000721844"/>
    </source>
</evidence>
<dbReference type="SUPFAM" id="SSF51735">
    <property type="entry name" value="NAD(P)-binding Rossmann-fold domains"/>
    <property type="match status" value="1"/>
</dbReference>
<dbReference type="GO" id="GO:0016020">
    <property type="term" value="C:membrane"/>
    <property type="evidence" value="ECO:0007669"/>
    <property type="project" value="TreeGrafter"/>
</dbReference>
<evidence type="ECO:0000259" key="4">
    <source>
        <dbReference type="SMART" id="SM00822"/>
    </source>
</evidence>
<dbReference type="PRINTS" id="PR00080">
    <property type="entry name" value="SDRFAMILY"/>
</dbReference>
<reference evidence="5 6" key="1">
    <citation type="journal article" date="2021" name="Microorganisms">
        <title>Acidisoma silvae sp. nov. and Acidisomacellulosilytica sp. nov., Two Acidophilic Bacteria Isolated from Decaying Wood, Hydrolyzing Cellulose and Producing Poly-3-hydroxybutyrate.</title>
        <authorList>
            <person name="Mieszkin S."/>
            <person name="Pouder E."/>
            <person name="Uroz S."/>
            <person name="Simon-Colin C."/>
            <person name="Alain K."/>
        </authorList>
    </citation>
    <scope>NUCLEOTIDE SEQUENCE [LARGE SCALE GENOMIC DNA]</scope>
    <source>
        <strain evidence="5 6">HW T5.17</strain>
    </source>
</reference>
<dbReference type="FunFam" id="3.40.50.720:FF:000047">
    <property type="entry name" value="NADP-dependent L-serine/L-allo-threonine dehydrogenase"/>
    <property type="match status" value="1"/>
</dbReference>
<comment type="similarity">
    <text evidence="1 3">Belongs to the short-chain dehydrogenases/reductases (SDR) family.</text>
</comment>
<evidence type="ECO:0000256" key="3">
    <source>
        <dbReference type="RuleBase" id="RU000363"/>
    </source>
</evidence>
<dbReference type="RefSeq" id="WP_227306391.1">
    <property type="nucleotide sequence ID" value="NZ_JAESVA010000002.1"/>
</dbReference>
<dbReference type="SMART" id="SM00822">
    <property type="entry name" value="PKS_KR"/>
    <property type="match status" value="1"/>
</dbReference>
<dbReference type="CDD" id="cd05233">
    <property type="entry name" value="SDR_c"/>
    <property type="match status" value="1"/>
</dbReference>
<organism evidence="5 6">
    <name type="scientific">Acidisoma cellulosilyticum</name>
    <dbReference type="NCBI Taxonomy" id="2802395"/>
    <lineage>
        <taxon>Bacteria</taxon>
        <taxon>Pseudomonadati</taxon>
        <taxon>Pseudomonadota</taxon>
        <taxon>Alphaproteobacteria</taxon>
        <taxon>Acetobacterales</taxon>
        <taxon>Acidocellaceae</taxon>
        <taxon>Acidisoma</taxon>
    </lineage>
</organism>
<dbReference type="PANTHER" id="PTHR44196:SF1">
    <property type="entry name" value="DEHYDROGENASE_REDUCTASE SDR FAMILY MEMBER 7B"/>
    <property type="match status" value="1"/>
</dbReference>
<dbReference type="EMBL" id="JAESVA010000002">
    <property type="protein sequence ID" value="MCB8879771.1"/>
    <property type="molecule type" value="Genomic_DNA"/>
</dbReference>
<dbReference type="GO" id="GO:0016616">
    <property type="term" value="F:oxidoreductase activity, acting on the CH-OH group of donors, NAD or NADP as acceptor"/>
    <property type="evidence" value="ECO:0007669"/>
    <property type="project" value="UniProtKB-ARBA"/>
</dbReference>
<dbReference type="Pfam" id="PF00106">
    <property type="entry name" value="adh_short"/>
    <property type="match status" value="1"/>
</dbReference>
<comment type="caution">
    <text evidence="5">The sequence shown here is derived from an EMBL/GenBank/DDBJ whole genome shotgun (WGS) entry which is preliminary data.</text>
</comment>
<name>A0A963YZ58_9PROT</name>
<sequence length="242" mass="25745">MSEDISGKVIVITGASSGIGRAAARLLADKGARLALVARESPRLTALTESLGDAAIAVPADLSQPADTDAMIARTLAHYGRIDVLFANAGVYIPGNVAEGDPDDWERMMAINVTSVFRAAQRVLPGMIAQGSGDIIVTSSISGHQALHWEPIYSASKHAIRSFVHGLRRQALPHGIRVGSISPGVVLNELWGIDDPAEITRRVADRTGLMSEDIADALLYSLTRSRHVTIRDMVILPAGQDI</sequence>
<accession>A0A963YZ58</accession>
<feature type="domain" description="Ketoreductase" evidence="4">
    <location>
        <begin position="8"/>
        <end position="196"/>
    </location>
</feature>
<evidence type="ECO:0000256" key="1">
    <source>
        <dbReference type="ARBA" id="ARBA00006484"/>
    </source>
</evidence>
<evidence type="ECO:0000313" key="5">
    <source>
        <dbReference type="EMBL" id="MCB8879771.1"/>
    </source>
</evidence>
<protein>
    <submittedName>
        <fullName evidence="5">SDR family oxidoreductase</fullName>
    </submittedName>
</protein>